<dbReference type="InterPro" id="IPR011527">
    <property type="entry name" value="ABC1_TM_dom"/>
</dbReference>
<evidence type="ECO:0000256" key="3">
    <source>
        <dbReference type="ARBA" id="ARBA00023136"/>
    </source>
</evidence>
<keyword evidence="1" id="KW-0812">Transmembrane</keyword>
<dbReference type="GO" id="GO:0140359">
    <property type="term" value="F:ABC-type transporter activity"/>
    <property type="evidence" value="ECO:0007669"/>
    <property type="project" value="InterPro"/>
</dbReference>
<dbReference type="AlphaFoldDB" id="A0AAD8GSX3"/>
<keyword evidence="3" id="KW-0472">Membrane</keyword>
<accession>A0AAD8GSX3</accession>
<feature type="domain" description="ABC transmembrane type-1" evidence="4">
    <location>
        <begin position="6"/>
        <end position="76"/>
    </location>
</feature>
<dbReference type="EMBL" id="JAUIZM010000012">
    <property type="protein sequence ID" value="KAK1353575.1"/>
    <property type="molecule type" value="Genomic_DNA"/>
</dbReference>
<dbReference type="Gene3D" id="1.20.1560.10">
    <property type="entry name" value="ABC transporter type 1, transmembrane domain"/>
    <property type="match status" value="1"/>
</dbReference>
<reference evidence="5" key="1">
    <citation type="submission" date="2023-02" db="EMBL/GenBank/DDBJ databases">
        <title>Genome of toxic invasive species Heracleum sosnowskyi carries increased number of genes despite the absence of recent whole-genome duplications.</title>
        <authorList>
            <person name="Schelkunov M."/>
            <person name="Shtratnikova V."/>
            <person name="Makarenko M."/>
            <person name="Klepikova A."/>
            <person name="Omelchenko D."/>
            <person name="Novikova G."/>
            <person name="Obukhova E."/>
            <person name="Bogdanov V."/>
            <person name="Penin A."/>
            <person name="Logacheva M."/>
        </authorList>
    </citation>
    <scope>NUCLEOTIDE SEQUENCE</scope>
    <source>
        <strain evidence="5">Hsosn_3</strain>
        <tissue evidence="5">Leaf</tissue>
    </source>
</reference>
<proteinExistence type="predicted"/>
<name>A0AAD8GSX3_9APIA</name>
<dbReference type="GO" id="GO:0016020">
    <property type="term" value="C:membrane"/>
    <property type="evidence" value="ECO:0007669"/>
    <property type="project" value="InterPro"/>
</dbReference>
<dbReference type="SUPFAM" id="SSF90123">
    <property type="entry name" value="ABC transporter transmembrane region"/>
    <property type="match status" value="1"/>
</dbReference>
<gene>
    <name evidence="5" type="ORF">POM88_051940</name>
</gene>
<organism evidence="5 6">
    <name type="scientific">Heracleum sosnowskyi</name>
    <dbReference type="NCBI Taxonomy" id="360622"/>
    <lineage>
        <taxon>Eukaryota</taxon>
        <taxon>Viridiplantae</taxon>
        <taxon>Streptophyta</taxon>
        <taxon>Embryophyta</taxon>
        <taxon>Tracheophyta</taxon>
        <taxon>Spermatophyta</taxon>
        <taxon>Magnoliopsida</taxon>
        <taxon>eudicotyledons</taxon>
        <taxon>Gunneridae</taxon>
        <taxon>Pentapetalae</taxon>
        <taxon>asterids</taxon>
        <taxon>campanulids</taxon>
        <taxon>Apiales</taxon>
        <taxon>Apiaceae</taxon>
        <taxon>Apioideae</taxon>
        <taxon>apioid superclade</taxon>
        <taxon>Tordylieae</taxon>
        <taxon>Tordyliinae</taxon>
        <taxon>Heracleum</taxon>
    </lineage>
</organism>
<evidence type="ECO:0000313" key="5">
    <source>
        <dbReference type="EMBL" id="KAK1353575.1"/>
    </source>
</evidence>
<comment type="caution">
    <text evidence="5">The sequence shown here is derived from an EMBL/GenBank/DDBJ whole genome shotgun (WGS) entry which is preliminary data.</text>
</comment>
<dbReference type="Proteomes" id="UP001237642">
    <property type="component" value="Unassembled WGS sequence"/>
</dbReference>
<reference evidence="5" key="2">
    <citation type="submission" date="2023-05" db="EMBL/GenBank/DDBJ databases">
        <authorList>
            <person name="Schelkunov M.I."/>
        </authorList>
    </citation>
    <scope>NUCLEOTIDE SEQUENCE</scope>
    <source>
        <strain evidence="5">Hsosn_3</strain>
        <tissue evidence="5">Leaf</tissue>
    </source>
</reference>
<keyword evidence="2" id="KW-1133">Transmembrane helix</keyword>
<dbReference type="GO" id="GO:0005524">
    <property type="term" value="F:ATP binding"/>
    <property type="evidence" value="ECO:0007669"/>
    <property type="project" value="InterPro"/>
</dbReference>
<evidence type="ECO:0000259" key="4">
    <source>
        <dbReference type="Pfam" id="PF00664"/>
    </source>
</evidence>
<sequence>MFAISGFSFNTSTIHQVFYFSSSMFLTVQVICLRARIFSSILIRKVEFFDRYKVGELTALLTSDLGSLKSIVSDNISRDRGFRALSEASNSTLCKIVAAGKDFQA</sequence>
<keyword evidence="6" id="KW-1185">Reference proteome</keyword>
<evidence type="ECO:0000256" key="2">
    <source>
        <dbReference type="ARBA" id="ARBA00022989"/>
    </source>
</evidence>
<protein>
    <recommendedName>
        <fullName evidence="4">ABC transmembrane type-1 domain-containing protein</fullName>
    </recommendedName>
</protein>
<dbReference type="Pfam" id="PF00664">
    <property type="entry name" value="ABC_membrane"/>
    <property type="match status" value="1"/>
</dbReference>
<evidence type="ECO:0000313" key="6">
    <source>
        <dbReference type="Proteomes" id="UP001237642"/>
    </source>
</evidence>
<dbReference type="InterPro" id="IPR036640">
    <property type="entry name" value="ABC1_TM_sf"/>
</dbReference>
<evidence type="ECO:0000256" key="1">
    <source>
        <dbReference type="ARBA" id="ARBA00022692"/>
    </source>
</evidence>